<feature type="transmembrane region" description="Helical" evidence="6">
    <location>
        <begin position="18"/>
        <end position="40"/>
    </location>
</feature>
<feature type="domain" description="Cation efflux protein transmembrane" evidence="7">
    <location>
        <begin position="19"/>
        <end position="73"/>
    </location>
</feature>
<dbReference type="Gene3D" id="1.20.1510.10">
    <property type="entry name" value="Cation efflux protein transmembrane domain"/>
    <property type="match status" value="1"/>
</dbReference>
<dbReference type="SUPFAM" id="SSF161111">
    <property type="entry name" value="Cation efflux protein transmembrane domain-like"/>
    <property type="match status" value="1"/>
</dbReference>
<keyword evidence="3" id="KW-0864">Zinc transport</keyword>
<gene>
    <name evidence="8" type="ORF">EXH44_07750</name>
</gene>
<dbReference type="KEGG" id="aio:EXH44_07750"/>
<dbReference type="InterPro" id="IPR027469">
    <property type="entry name" value="Cation_efflux_TMD_sf"/>
</dbReference>
<dbReference type="PANTHER" id="PTHR11562:SF17">
    <property type="entry name" value="RE54080P-RELATED"/>
    <property type="match status" value="1"/>
</dbReference>
<accession>A0A4P7CGM2</accession>
<evidence type="ECO:0000313" key="8">
    <source>
        <dbReference type="EMBL" id="QBQ64116.1"/>
    </source>
</evidence>
<dbReference type="InterPro" id="IPR058533">
    <property type="entry name" value="Cation_efflux_TM"/>
</dbReference>
<keyword evidence="3" id="KW-0813">Transport</keyword>
<dbReference type="EMBL" id="CP038145">
    <property type="protein sequence ID" value="QBQ64116.1"/>
    <property type="molecule type" value="Genomic_DNA"/>
</dbReference>
<feature type="transmembrane region" description="Helical" evidence="6">
    <location>
        <begin position="52"/>
        <end position="69"/>
    </location>
</feature>
<keyword evidence="9" id="KW-1185">Reference proteome</keyword>
<evidence type="ECO:0000256" key="1">
    <source>
        <dbReference type="ARBA" id="ARBA00004141"/>
    </source>
</evidence>
<dbReference type="GO" id="GO:0005385">
    <property type="term" value="F:zinc ion transmembrane transporter activity"/>
    <property type="evidence" value="ECO:0007669"/>
    <property type="project" value="TreeGrafter"/>
</dbReference>
<evidence type="ECO:0000259" key="7">
    <source>
        <dbReference type="Pfam" id="PF01545"/>
    </source>
</evidence>
<dbReference type="PANTHER" id="PTHR11562">
    <property type="entry name" value="CATION EFFLUX PROTEIN/ ZINC TRANSPORTER"/>
    <property type="match status" value="1"/>
</dbReference>
<name>A0A4P7CGM2_9PAST</name>
<evidence type="ECO:0000256" key="4">
    <source>
        <dbReference type="ARBA" id="ARBA00022989"/>
    </source>
</evidence>
<dbReference type="AlphaFoldDB" id="A0A4P7CGM2"/>
<keyword evidence="2 6" id="KW-0812">Transmembrane</keyword>
<keyword evidence="3" id="KW-0406">Ion transport</keyword>
<dbReference type="RefSeq" id="WP_162856956.1">
    <property type="nucleotide sequence ID" value="NZ_CP038145.1"/>
</dbReference>
<evidence type="ECO:0000313" key="9">
    <source>
        <dbReference type="Proteomes" id="UP000294444"/>
    </source>
</evidence>
<evidence type="ECO:0000256" key="2">
    <source>
        <dbReference type="ARBA" id="ARBA00022692"/>
    </source>
</evidence>
<organism evidence="8 9">
    <name type="scientific">Actinobacillus indolicus</name>
    <dbReference type="NCBI Taxonomy" id="51049"/>
    <lineage>
        <taxon>Bacteria</taxon>
        <taxon>Pseudomonadati</taxon>
        <taxon>Pseudomonadota</taxon>
        <taxon>Gammaproteobacteria</taxon>
        <taxon>Pasteurellales</taxon>
        <taxon>Pasteurellaceae</taxon>
        <taxon>Actinobacillus</taxon>
    </lineage>
</organism>
<dbReference type="InterPro" id="IPR050681">
    <property type="entry name" value="CDF/SLC30A"/>
</dbReference>
<evidence type="ECO:0000256" key="3">
    <source>
        <dbReference type="ARBA" id="ARBA00022906"/>
    </source>
</evidence>
<keyword evidence="4 6" id="KW-1133">Transmembrane helix</keyword>
<keyword evidence="3" id="KW-0862">Zinc</keyword>
<dbReference type="Pfam" id="PF01545">
    <property type="entry name" value="Cation_efflux"/>
    <property type="match status" value="1"/>
</dbReference>
<sequence>MSHSHSYMESHAPQNKRILLISLAIITTFMVVEAISGYFFNSLALLADAGHMASDSLSLLLSLFALYIGKKNAK</sequence>
<protein>
    <submittedName>
        <fullName evidence="8">Cation transporter</fullName>
    </submittedName>
</protein>
<keyword evidence="5 6" id="KW-0472">Membrane</keyword>
<evidence type="ECO:0000256" key="6">
    <source>
        <dbReference type="SAM" id="Phobius"/>
    </source>
</evidence>
<dbReference type="Proteomes" id="UP000294444">
    <property type="component" value="Chromosome"/>
</dbReference>
<proteinExistence type="predicted"/>
<reference evidence="8 9" key="1">
    <citation type="submission" date="2019-03" db="EMBL/GenBank/DDBJ databases">
        <authorList>
            <person name="Che Y."/>
            <person name="Zhou L."/>
        </authorList>
    </citation>
    <scope>NUCLEOTIDE SEQUENCE [LARGE SCALE GENOMIC DNA]</scope>
    <source>
        <strain evidence="8 9">AIFJ1607</strain>
    </source>
</reference>
<evidence type="ECO:0000256" key="5">
    <source>
        <dbReference type="ARBA" id="ARBA00023136"/>
    </source>
</evidence>
<dbReference type="GO" id="GO:0005886">
    <property type="term" value="C:plasma membrane"/>
    <property type="evidence" value="ECO:0007669"/>
    <property type="project" value="TreeGrafter"/>
</dbReference>
<comment type="subcellular location">
    <subcellularLocation>
        <location evidence="1">Membrane</location>
        <topology evidence="1">Multi-pass membrane protein</topology>
    </subcellularLocation>
</comment>